<evidence type="ECO:0008006" key="3">
    <source>
        <dbReference type="Google" id="ProtNLM"/>
    </source>
</evidence>
<dbReference type="Proteomes" id="UP000010473">
    <property type="component" value="Chromosome"/>
</dbReference>
<dbReference type="STRING" id="111780.Sta7437_0995"/>
<evidence type="ECO:0000313" key="2">
    <source>
        <dbReference type="Proteomes" id="UP000010473"/>
    </source>
</evidence>
<dbReference type="SUPFAM" id="SSF53795">
    <property type="entry name" value="PEP carboxykinase-like"/>
    <property type="match status" value="1"/>
</dbReference>
<dbReference type="HOGENOM" id="CLU_908408_0_0_3"/>
<dbReference type="eggNOG" id="COG1493">
    <property type="taxonomic scope" value="Bacteria"/>
</dbReference>
<sequence length="308" mass="34654">MSNLNLFGQINTTKKTNLLDKVFKLAIHEIDQITHNIQLKIEFTTQMPNIKSAGYFFKVDFPESNSIRYWIDWIEDLGAWIEADGKTATILVKESASIEQIEYSTVTCLASHIAATCLCLQGQIAIHANVIAINDLAVAFVGDSGKGKSTLTAYCASRGVGFVTDDVLVIDRQGFALPGSPRIKLFPSTADILGLDTSQETAYKIHYKPEFLGAKIQTQPLPLKCIYLLEESFEDIYSELLTSGLAMMELIKNSYHTSIIIKDNLQLFDDYINLIKTISVKKIFYPRNLDRLSEVYDFIVREVNQFNN</sequence>
<dbReference type="KEGG" id="scs:Sta7437_0995"/>
<dbReference type="EMBL" id="CP003653">
    <property type="protein sequence ID" value="AFZ34575.1"/>
    <property type="molecule type" value="Genomic_DNA"/>
</dbReference>
<gene>
    <name evidence="1" type="ordered locus">Sta7437_0995</name>
</gene>
<name>K9XPP6_STAC7</name>
<proteinExistence type="predicted"/>
<keyword evidence="2" id="KW-1185">Reference proteome</keyword>
<organism evidence="1 2">
    <name type="scientific">Stanieria cyanosphaera (strain ATCC 29371 / PCC 7437)</name>
    <dbReference type="NCBI Taxonomy" id="111780"/>
    <lineage>
        <taxon>Bacteria</taxon>
        <taxon>Bacillati</taxon>
        <taxon>Cyanobacteriota</taxon>
        <taxon>Cyanophyceae</taxon>
        <taxon>Pleurocapsales</taxon>
        <taxon>Dermocarpellaceae</taxon>
        <taxon>Stanieria</taxon>
    </lineage>
</organism>
<dbReference type="Gene3D" id="3.40.50.300">
    <property type="entry name" value="P-loop containing nucleotide triphosphate hydrolases"/>
    <property type="match status" value="1"/>
</dbReference>
<accession>K9XPP6</accession>
<dbReference type="InterPro" id="IPR027417">
    <property type="entry name" value="P-loop_NTPase"/>
</dbReference>
<evidence type="ECO:0000313" key="1">
    <source>
        <dbReference type="EMBL" id="AFZ34575.1"/>
    </source>
</evidence>
<protein>
    <recommendedName>
        <fullName evidence="3">HPr kinase</fullName>
    </recommendedName>
</protein>
<dbReference type="RefSeq" id="WP_015192248.1">
    <property type="nucleotide sequence ID" value="NC_019748.1"/>
</dbReference>
<reference evidence="2" key="1">
    <citation type="journal article" date="2013" name="Proc. Natl. Acad. Sci. U.S.A.">
        <title>Improving the coverage of the cyanobacterial phylum using diversity-driven genome sequencing.</title>
        <authorList>
            <person name="Shih P.M."/>
            <person name="Wu D."/>
            <person name="Latifi A."/>
            <person name="Axen S.D."/>
            <person name="Fewer D.P."/>
            <person name="Talla E."/>
            <person name="Calteau A."/>
            <person name="Cai F."/>
            <person name="Tandeau de Marsac N."/>
            <person name="Rippka R."/>
            <person name="Herdman M."/>
            <person name="Sivonen K."/>
            <person name="Coursin T."/>
            <person name="Laurent T."/>
            <person name="Goodwin L."/>
            <person name="Nolan M."/>
            <person name="Davenport K.W."/>
            <person name="Han C.S."/>
            <person name="Rubin E.M."/>
            <person name="Eisen J.A."/>
            <person name="Woyke T."/>
            <person name="Gugger M."/>
            <person name="Kerfeld C.A."/>
        </authorList>
    </citation>
    <scope>NUCLEOTIDE SEQUENCE [LARGE SCALE GENOMIC DNA]</scope>
    <source>
        <strain evidence="2">ATCC 29371 / PCC 7437</strain>
    </source>
</reference>
<dbReference type="AlphaFoldDB" id="K9XPP6"/>